<evidence type="ECO:0000313" key="9">
    <source>
        <dbReference type="EMBL" id="RKN09578.1"/>
    </source>
</evidence>
<dbReference type="Proteomes" id="UP000268652">
    <property type="component" value="Unassembled WGS sequence"/>
</dbReference>
<feature type="transmembrane region" description="Helical" evidence="7">
    <location>
        <begin position="156"/>
        <end position="176"/>
    </location>
</feature>
<keyword evidence="5 7" id="KW-1133">Transmembrane helix</keyword>
<name>A0A3A9W8Y5_9ACTN</name>
<dbReference type="GO" id="GO:0055085">
    <property type="term" value="P:transmembrane transport"/>
    <property type="evidence" value="ECO:0007669"/>
    <property type="project" value="InterPro"/>
</dbReference>
<dbReference type="OrthoDB" id="2063054at2"/>
<evidence type="ECO:0000256" key="4">
    <source>
        <dbReference type="ARBA" id="ARBA00022692"/>
    </source>
</evidence>
<feature type="transmembrane region" description="Helical" evidence="7">
    <location>
        <begin position="20"/>
        <end position="45"/>
    </location>
</feature>
<feature type="transmembrane region" description="Helical" evidence="7">
    <location>
        <begin position="91"/>
        <end position="112"/>
    </location>
</feature>
<dbReference type="GO" id="GO:0005886">
    <property type="term" value="C:plasma membrane"/>
    <property type="evidence" value="ECO:0007669"/>
    <property type="project" value="UniProtKB-SubCell"/>
</dbReference>
<dbReference type="CDD" id="cd06261">
    <property type="entry name" value="TM_PBP2"/>
    <property type="match status" value="1"/>
</dbReference>
<dbReference type="EMBL" id="RBDX01000007">
    <property type="protein sequence ID" value="RKN09578.1"/>
    <property type="molecule type" value="Genomic_DNA"/>
</dbReference>
<comment type="subcellular location">
    <subcellularLocation>
        <location evidence="1 7">Cell membrane</location>
        <topology evidence="1 7">Multi-pass membrane protein</topology>
    </subcellularLocation>
</comment>
<keyword evidence="2 7" id="KW-0813">Transport</keyword>
<protein>
    <submittedName>
        <fullName evidence="9">Carbohydrate ABC transporter permease</fullName>
    </submittedName>
</protein>
<feature type="transmembrane region" description="Helical" evidence="7">
    <location>
        <begin position="258"/>
        <end position="278"/>
    </location>
</feature>
<feature type="domain" description="ABC transmembrane type-1" evidence="8">
    <location>
        <begin position="87"/>
        <end position="279"/>
    </location>
</feature>
<evidence type="ECO:0000256" key="3">
    <source>
        <dbReference type="ARBA" id="ARBA00022475"/>
    </source>
</evidence>
<evidence type="ECO:0000256" key="7">
    <source>
        <dbReference type="RuleBase" id="RU363032"/>
    </source>
</evidence>
<comment type="caution">
    <text evidence="9">The sequence shown here is derived from an EMBL/GenBank/DDBJ whole genome shotgun (WGS) entry which is preliminary data.</text>
</comment>
<dbReference type="InterPro" id="IPR035906">
    <property type="entry name" value="MetI-like_sf"/>
</dbReference>
<reference evidence="11 12" key="1">
    <citation type="submission" date="2018-09" db="EMBL/GenBank/DDBJ databases">
        <title>Streptomyces sp. nov. DS1-2, an endophytic actinomycete isolated from roots of Dendrobium scabrilingue.</title>
        <authorList>
            <person name="Kuncharoen N."/>
            <person name="Kudo T."/>
            <person name="Ohkuma M."/>
            <person name="Yuki M."/>
            <person name="Tanasupawat S."/>
        </authorList>
    </citation>
    <scope>NUCLEOTIDE SEQUENCE [LARGE SCALE GENOMIC DNA]</scope>
    <source>
        <strain evidence="9 12">AZ1-7</strain>
        <strain evidence="10 11">DS1-2</strain>
    </source>
</reference>
<dbReference type="PANTHER" id="PTHR43744">
    <property type="entry name" value="ABC TRANSPORTER PERMEASE PROTEIN MG189-RELATED-RELATED"/>
    <property type="match status" value="1"/>
</dbReference>
<feature type="transmembrane region" description="Helical" evidence="7">
    <location>
        <begin position="124"/>
        <end position="144"/>
    </location>
</feature>
<dbReference type="PROSITE" id="PS50928">
    <property type="entry name" value="ABC_TM1"/>
    <property type="match status" value="1"/>
</dbReference>
<dbReference type="Gene3D" id="1.10.3720.10">
    <property type="entry name" value="MetI-like"/>
    <property type="match status" value="1"/>
</dbReference>
<proteinExistence type="inferred from homology"/>
<evidence type="ECO:0000256" key="1">
    <source>
        <dbReference type="ARBA" id="ARBA00004651"/>
    </source>
</evidence>
<dbReference type="EMBL" id="RBDY01000007">
    <property type="protein sequence ID" value="RKN23256.1"/>
    <property type="molecule type" value="Genomic_DNA"/>
</dbReference>
<evidence type="ECO:0000259" key="8">
    <source>
        <dbReference type="PROSITE" id="PS50928"/>
    </source>
</evidence>
<evidence type="ECO:0000256" key="2">
    <source>
        <dbReference type="ARBA" id="ARBA00022448"/>
    </source>
</evidence>
<comment type="similarity">
    <text evidence="7">Belongs to the binding-protein-dependent transport system permease family.</text>
</comment>
<keyword evidence="3" id="KW-1003">Cell membrane</keyword>
<keyword evidence="4 7" id="KW-0812">Transmembrane</keyword>
<organism evidence="9 12">
    <name type="scientific">Streptomyces radicis</name>
    <dbReference type="NCBI Taxonomy" id="1750517"/>
    <lineage>
        <taxon>Bacteria</taxon>
        <taxon>Bacillati</taxon>
        <taxon>Actinomycetota</taxon>
        <taxon>Actinomycetes</taxon>
        <taxon>Kitasatosporales</taxon>
        <taxon>Streptomycetaceae</taxon>
        <taxon>Streptomyces</taxon>
    </lineage>
</organism>
<dbReference type="InterPro" id="IPR000515">
    <property type="entry name" value="MetI-like"/>
</dbReference>
<accession>A0A3A9W8Y5</accession>
<dbReference type="Proteomes" id="UP000275024">
    <property type="component" value="Unassembled WGS sequence"/>
</dbReference>
<keyword evidence="11" id="KW-1185">Reference proteome</keyword>
<dbReference type="Pfam" id="PF00528">
    <property type="entry name" value="BPD_transp_1"/>
    <property type="match status" value="1"/>
</dbReference>
<feature type="transmembrane region" description="Helical" evidence="7">
    <location>
        <begin position="206"/>
        <end position="226"/>
    </location>
</feature>
<dbReference type="AlphaFoldDB" id="A0A3A9W8Y5"/>
<sequence length="294" mass="32553">MNEPRTNEPRTNERQRHWWLGRATATTLCAIAALYTLMPLVWMVFGVTKTLPELYGSNGFSPSAGFHVPDNVRDLFAQDEGRFARWILNTALYAVVGAAVATLLSVAAGYAFDKFAFRGREKWYALVIAGVLVPHTAIVVPLYLMMSEIRMTDTFWSVLIPVMVNPFGVYLARAYASGAIPGEMLEAARIDGAGEIRTFFSVGLRMMGPGALTIFLFQFIAIWNNFFLPLVMVTDNDLFTIGQGLFTWSSAVSQNPDYTRLVVVGSAVATIPLILLFIPLQRRWRAGLAEGGIK</sequence>
<evidence type="ECO:0000313" key="12">
    <source>
        <dbReference type="Proteomes" id="UP000275024"/>
    </source>
</evidence>
<evidence type="ECO:0000256" key="6">
    <source>
        <dbReference type="ARBA" id="ARBA00023136"/>
    </source>
</evidence>
<evidence type="ECO:0000313" key="11">
    <source>
        <dbReference type="Proteomes" id="UP000268652"/>
    </source>
</evidence>
<dbReference type="PANTHER" id="PTHR43744:SF12">
    <property type="entry name" value="ABC TRANSPORTER PERMEASE PROTEIN MG189-RELATED"/>
    <property type="match status" value="1"/>
</dbReference>
<dbReference type="SUPFAM" id="SSF161098">
    <property type="entry name" value="MetI-like"/>
    <property type="match status" value="1"/>
</dbReference>
<evidence type="ECO:0000256" key="5">
    <source>
        <dbReference type="ARBA" id="ARBA00022989"/>
    </source>
</evidence>
<evidence type="ECO:0000313" key="10">
    <source>
        <dbReference type="EMBL" id="RKN23256.1"/>
    </source>
</evidence>
<keyword evidence="6 7" id="KW-0472">Membrane</keyword>
<dbReference type="RefSeq" id="WP_120696944.1">
    <property type="nucleotide sequence ID" value="NZ_RBDX01000007.1"/>
</dbReference>
<gene>
    <name evidence="10" type="ORF">D7318_12090</name>
    <name evidence="9" type="ORF">D7319_10910</name>
</gene>